<dbReference type="Pfam" id="PF07676">
    <property type="entry name" value="PD40"/>
    <property type="match status" value="3"/>
</dbReference>
<feature type="region of interest" description="Disordered" evidence="2">
    <location>
        <begin position="462"/>
        <end position="497"/>
    </location>
</feature>
<feature type="compositionally biased region" description="Polar residues" evidence="2">
    <location>
        <begin position="340"/>
        <end position="354"/>
    </location>
</feature>
<dbReference type="SUPFAM" id="SSF82171">
    <property type="entry name" value="DPP6 N-terminal domain-like"/>
    <property type="match status" value="1"/>
</dbReference>
<name>A0A955LJ64_UNCKA</name>
<accession>A0A955LJ64</accession>
<evidence type="ECO:0000256" key="2">
    <source>
        <dbReference type="SAM" id="MobiDB-lite"/>
    </source>
</evidence>
<evidence type="ECO:0000256" key="3">
    <source>
        <dbReference type="SAM" id="Phobius"/>
    </source>
</evidence>
<dbReference type="EMBL" id="JAGQKZ010000001">
    <property type="protein sequence ID" value="MCA9391595.1"/>
    <property type="molecule type" value="Genomic_DNA"/>
</dbReference>
<keyword evidence="3" id="KW-1133">Transmembrane helix</keyword>
<dbReference type="Proteomes" id="UP000751518">
    <property type="component" value="Unassembled WGS sequence"/>
</dbReference>
<evidence type="ECO:0000256" key="1">
    <source>
        <dbReference type="ARBA" id="ARBA00009820"/>
    </source>
</evidence>
<feature type="compositionally biased region" description="Low complexity" evidence="2">
    <location>
        <begin position="476"/>
        <end position="489"/>
    </location>
</feature>
<feature type="region of interest" description="Disordered" evidence="2">
    <location>
        <begin position="340"/>
        <end position="361"/>
    </location>
</feature>
<feature type="transmembrane region" description="Helical" evidence="3">
    <location>
        <begin position="650"/>
        <end position="672"/>
    </location>
</feature>
<dbReference type="InterPro" id="IPR011659">
    <property type="entry name" value="WD40"/>
</dbReference>
<dbReference type="AlphaFoldDB" id="A0A955LJ64"/>
<reference evidence="4" key="2">
    <citation type="journal article" date="2021" name="Microbiome">
        <title>Successional dynamics and alternative stable states in a saline activated sludge microbial community over 9 years.</title>
        <authorList>
            <person name="Wang Y."/>
            <person name="Ye J."/>
            <person name="Ju F."/>
            <person name="Liu L."/>
            <person name="Boyd J.A."/>
            <person name="Deng Y."/>
            <person name="Parks D.H."/>
            <person name="Jiang X."/>
            <person name="Yin X."/>
            <person name="Woodcroft B.J."/>
            <person name="Tyson G.W."/>
            <person name="Hugenholtz P."/>
            <person name="Polz M.F."/>
            <person name="Zhang T."/>
        </authorList>
    </citation>
    <scope>NUCLEOTIDE SEQUENCE</scope>
    <source>
        <strain evidence="4">HKST-UBA03</strain>
    </source>
</reference>
<reference evidence="4" key="1">
    <citation type="submission" date="2020-04" db="EMBL/GenBank/DDBJ databases">
        <authorList>
            <person name="Zhang T."/>
        </authorList>
    </citation>
    <scope>NUCLEOTIDE SEQUENCE</scope>
    <source>
        <strain evidence="4">HKST-UBA03</strain>
    </source>
</reference>
<evidence type="ECO:0000313" key="5">
    <source>
        <dbReference type="Proteomes" id="UP000751518"/>
    </source>
</evidence>
<protein>
    <submittedName>
        <fullName evidence="4">PD40 domain-containing protein</fullName>
    </submittedName>
</protein>
<comment type="similarity">
    <text evidence="1">Belongs to the TolB family.</text>
</comment>
<sequence length="673" mass="71220">MKNTNPTAKTSPSVVLKLTVLTLSTVFLFFFIHGQKIASQSAGSLIERVSVNSAGEEANGPSSRNDINADGRYVVFASLATNLVDGDTNDAKDIFLRDRVDDTTIRVSVNDSGTQGNGESDSPVISADGRYVAFESYATNLVSGDTNGKSDIFVYDTVDQTTTRVSVATAGTQADGHSFYPAISGDGQYVVFESAATNLVTSDTNNVRDIFLRDTVGSTTTRESYDSAGDSEGNGDSLHPVISQDGRYIAFTSVATNLLSGDTNDVADVFLRDTVVLTNIRVSVSSTGTEANGGSAFPAIDDDGSYIAYESVADNLVSDDTNDVRDVFVYSRLIGETSRVSTDTAGDEGNNSSGDGVDAQSIDISGDGEYILFKSRATNLVDNDTNGVVDVFMNHQRESFVTSRVSLTNTGGEANYWSYYPSVSSDGQYVSFYSYATNLIDNDTNGFGDIFVFDRDMTAITPTPTPTGSPTPTPTPEVTATPTPNPVTVDIPQNTSTPTEVEVETAAGTATIRCEQVTTAGSLSIYVLQTPPGQIDDTLTILKTNFDITTDDLVCSIITICLPYNESEVDPAGLSEDELRMYHYTSGAWSDVTTYIDTDSNLICGRPSTLSPFVVGKQSVEGAAATPTPTVSSSQSTIAPTQPQLPSSGFAVPTLIVSTVVILILGLGVALVL</sequence>
<keyword evidence="3" id="KW-0472">Membrane</keyword>
<organism evidence="4 5">
    <name type="scientific">candidate division WWE3 bacterium</name>
    <dbReference type="NCBI Taxonomy" id="2053526"/>
    <lineage>
        <taxon>Bacteria</taxon>
        <taxon>Katanobacteria</taxon>
    </lineage>
</organism>
<keyword evidence="3" id="KW-0812">Transmembrane</keyword>
<dbReference type="PANTHER" id="PTHR36842">
    <property type="entry name" value="PROTEIN TOLB HOMOLOG"/>
    <property type="match status" value="1"/>
</dbReference>
<dbReference type="Gene3D" id="2.120.10.30">
    <property type="entry name" value="TolB, C-terminal domain"/>
    <property type="match status" value="2"/>
</dbReference>
<gene>
    <name evidence="4" type="ORF">KC614_00130</name>
</gene>
<proteinExistence type="inferred from homology"/>
<comment type="caution">
    <text evidence="4">The sequence shown here is derived from an EMBL/GenBank/DDBJ whole genome shotgun (WGS) entry which is preliminary data.</text>
</comment>
<evidence type="ECO:0000313" key="4">
    <source>
        <dbReference type="EMBL" id="MCA9391595.1"/>
    </source>
</evidence>
<dbReference type="InterPro" id="IPR011042">
    <property type="entry name" value="6-blade_b-propeller_TolB-like"/>
</dbReference>
<feature type="compositionally biased region" description="Pro residues" evidence="2">
    <location>
        <begin position="463"/>
        <end position="475"/>
    </location>
</feature>